<dbReference type="PANTHER" id="PTHR33321">
    <property type="match status" value="1"/>
</dbReference>
<proteinExistence type="predicted"/>
<name>A0AAW2PLZ1_9LAMI</name>
<reference evidence="1" key="1">
    <citation type="submission" date="2020-06" db="EMBL/GenBank/DDBJ databases">
        <authorList>
            <person name="Li T."/>
            <person name="Hu X."/>
            <person name="Zhang T."/>
            <person name="Song X."/>
            <person name="Zhang H."/>
            <person name="Dai N."/>
            <person name="Sheng W."/>
            <person name="Hou X."/>
            <person name="Wei L."/>
        </authorList>
    </citation>
    <scope>NUCLEOTIDE SEQUENCE</scope>
    <source>
        <strain evidence="1">KEN8</strain>
        <tissue evidence="1">Leaf</tissue>
    </source>
</reference>
<keyword evidence="1" id="KW-0378">Hydrolase</keyword>
<reference evidence="1" key="2">
    <citation type="journal article" date="2024" name="Plant">
        <title>Genomic evolution and insights into agronomic trait innovations of Sesamum species.</title>
        <authorList>
            <person name="Miao H."/>
            <person name="Wang L."/>
            <person name="Qu L."/>
            <person name="Liu H."/>
            <person name="Sun Y."/>
            <person name="Le M."/>
            <person name="Wang Q."/>
            <person name="Wei S."/>
            <person name="Zheng Y."/>
            <person name="Lin W."/>
            <person name="Duan Y."/>
            <person name="Cao H."/>
            <person name="Xiong S."/>
            <person name="Wang X."/>
            <person name="Wei L."/>
            <person name="Li C."/>
            <person name="Ma Q."/>
            <person name="Ju M."/>
            <person name="Zhao R."/>
            <person name="Li G."/>
            <person name="Mu C."/>
            <person name="Tian Q."/>
            <person name="Mei H."/>
            <person name="Zhang T."/>
            <person name="Gao T."/>
            <person name="Zhang H."/>
        </authorList>
    </citation>
    <scope>NUCLEOTIDE SEQUENCE</scope>
    <source>
        <strain evidence="1">KEN8</strain>
    </source>
</reference>
<dbReference type="EMBL" id="JACGWM010000008">
    <property type="protein sequence ID" value="KAL0356878.1"/>
    <property type="molecule type" value="Genomic_DNA"/>
</dbReference>
<protein>
    <submittedName>
        <fullName evidence="1">Basic secretory protease</fullName>
    </submittedName>
</protein>
<dbReference type="GO" id="GO:0006508">
    <property type="term" value="P:proteolysis"/>
    <property type="evidence" value="ECO:0007669"/>
    <property type="project" value="UniProtKB-KW"/>
</dbReference>
<dbReference type="AlphaFoldDB" id="A0AAW2PLZ1"/>
<gene>
    <name evidence="1" type="ORF">Scaly_1373500</name>
</gene>
<keyword evidence="1" id="KW-0645">Protease</keyword>
<dbReference type="InterPro" id="IPR007541">
    <property type="entry name" value="Uncharacterised_BSP"/>
</dbReference>
<dbReference type="GO" id="GO:0008233">
    <property type="term" value="F:peptidase activity"/>
    <property type="evidence" value="ECO:0007669"/>
    <property type="project" value="UniProtKB-KW"/>
</dbReference>
<dbReference type="PANTHER" id="PTHR33321:SF12">
    <property type="entry name" value="PLANT BASIC SECRETORY PROTEIN (BSP) FAMILY PROTEIN"/>
    <property type="match status" value="1"/>
</dbReference>
<sequence length="373" mass="42431">MLSSSRHHYYKGFLQFNIESPTMLPTPQAACVSTMKSWSGQGTAPGGLTEGIADYVMIKSTYYDPEGYTKPGEGGRWDEGYGVTARFLEYCDSLRNGFTPKLNNKMRKVYKDEYFQELLGKPLSQVWSEYKAKYGNIPADSAGAGVKFIVTNNARNLPGGLRFDREIGIPYTLQTMSTINQFIWNLFEQHSYSERKNIPVLNVFISDFTGAAAYTNGDFNINVSAQVIQSYPPGPGKARFRFTSLMYHEMAHIFQWSGNRTAPGGLTEGIADYVMIKSSVYWWFSYTRPGEGSRWDEGYGVTERFLEYCDSLRKGFTVELNKKMRYAYSDGYFVELLGKPVRQLWADYKKKYGNIPVGEGYLLPDEISKTLLY</sequence>
<comment type="caution">
    <text evidence="1">The sequence shown here is derived from an EMBL/GenBank/DDBJ whole genome shotgun (WGS) entry which is preliminary data.</text>
</comment>
<organism evidence="1">
    <name type="scientific">Sesamum calycinum</name>
    <dbReference type="NCBI Taxonomy" id="2727403"/>
    <lineage>
        <taxon>Eukaryota</taxon>
        <taxon>Viridiplantae</taxon>
        <taxon>Streptophyta</taxon>
        <taxon>Embryophyta</taxon>
        <taxon>Tracheophyta</taxon>
        <taxon>Spermatophyta</taxon>
        <taxon>Magnoliopsida</taxon>
        <taxon>eudicotyledons</taxon>
        <taxon>Gunneridae</taxon>
        <taxon>Pentapetalae</taxon>
        <taxon>asterids</taxon>
        <taxon>lamiids</taxon>
        <taxon>Lamiales</taxon>
        <taxon>Pedaliaceae</taxon>
        <taxon>Sesamum</taxon>
    </lineage>
</organism>
<evidence type="ECO:0000313" key="1">
    <source>
        <dbReference type="EMBL" id="KAL0356878.1"/>
    </source>
</evidence>
<accession>A0AAW2PLZ1</accession>
<dbReference type="Pfam" id="PF04450">
    <property type="entry name" value="BSP"/>
    <property type="match status" value="2"/>
</dbReference>